<keyword evidence="6" id="KW-0479">Metal-binding</keyword>
<dbReference type="PANTHER" id="PTHR12888">
    <property type="entry name" value="PEROXISOME ASSEMBLY PROTEIN 12 PEROXIN-12"/>
    <property type="match status" value="1"/>
</dbReference>
<dbReference type="GO" id="GO:0006513">
    <property type="term" value="P:protein monoubiquitination"/>
    <property type="evidence" value="ECO:0007669"/>
    <property type="project" value="TreeGrafter"/>
</dbReference>
<evidence type="ECO:0000256" key="2">
    <source>
        <dbReference type="ARBA" id="ARBA00004906"/>
    </source>
</evidence>
<evidence type="ECO:0000256" key="3">
    <source>
        <dbReference type="ARBA" id="ARBA00008704"/>
    </source>
</evidence>
<dbReference type="AlphaFoldDB" id="A0A0A9DUR6"/>
<name>A0A0A9DUR6_ARUDO</name>
<dbReference type="GO" id="GO:0008270">
    <property type="term" value="F:zinc ion binding"/>
    <property type="evidence" value="ECO:0007669"/>
    <property type="project" value="UniProtKB-KW"/>
</dbReference>
<evidence type="ECO:0000259" key="13">
    <source>
        <dbReference type="Pfam" id="PF04757"/>
    </source>
</evidence>
<feature type="domain" description="Pex N-terminal" evidence="13">
    <location>
        <begin position="2"/>
        <end position="73"/>
    </location>
</feature>
<comment type="similarity">
    <text evidence="3">Belongs to the pex2/pex10/pex12 family.</text>
</comment>
<dbReference type="InterPro" id="IPR006845">
    <property type="entry name" value="Pex_N"/>
</dbReference>
<organism evidence="14">
    <name type="scientific">Arundo donax</name>
    <name type="common">Giant reed</name>
    <name type="synonym">Donax arundinaceus</name>
    <dbReference type="NCBI Taxonomy" id="35708"/>
    <lineage>
        <taxon>Eukaryota</taxon>
        <taxon>Viridiplantae</taxon>
        <taxon>Streptophyta</taxon>
        <taxon>Embryophyta</taxon>
        <taxon>Tracheophyta</taxon>
        <taxon>Spermatophyta</taxon>
        <taxon>Magnoliopsida</taxon>
        <taxon>Liliopsida</taxon>
        <taxon>Poales</taxon>
        <taxon>Poaceae</taxon>
        <taxon>PACMAD clade</taxon>
        <taxon>Arundinoideae</taxon>
        <taxon>Arundineae</taxon>
        <taxon>Arundo</taxon>
    </lineage>
</organism>
<keyword evidence="10" id="KW-1133">Transmembrane helix</keyword>
<reference evidence="14" key="1">
    <citation type="submission" date="2014-09" db="EMBL/GenBank/DDBJ databases">
        <authorList>
            <person name="Magalhaes I.L.F."/>
            <person name="Oliveira U."/>
            <person name="Santos F.R."/>
            <person name="Vidigal T.H.D.A."/>
            <person name="Brescovit A.D."/>
            <person name="Santos A.J."/>
        </authorList>
    </citation>
    <scope>NUCLEOTIDE SEQUENCE</scope>
    <source>
        <tissue evidence="14">Shoot tissue taken approximately 20 cm above the soil surface</tissue>
    </source>
</reference>
<protein>
    <submittedName>
        <fullName evidence="14">PEX12</fullName>
    </submittedName>
</protein>
<evidence type="ECO:0000256" key="11">
    <source>
        <dbReference type="ARBA" id="ARBA00023136"/>
    </source>
</evidence>
<comment type="subcellular location">
    <subcellularLocation>
        <location evidence="1">Peroxisome membrane</location>
        <topology evidence="1">Multi-pass membrane protein</topology>
    </subcellularLocation>
</comment>
<dbReference type="InterPro" id="IPR017375">
    <property type="entry name" value="PEX12"/>
</dbReference>
<keyword evidence="5" id="KW-0812">Transmembrane</keyword>
<evidence type="ECO:0000256" key="10">
    <source>
        <dbReference type="ARBA" id="ARBA00022989"/>
    </source>
</evidence>
<comment type="pathway">
    <text evidence="2">Protein modification; protein ubiquitination.</text>
</comment>
<evidence type="ECO:0000256" key="1">
    <source>
        <dbReference type="ARBA" id="ARBA00004585"/>
    </source>
</evidence>
<dbReference type="GO" id="GO:1990429">
    <property type="term" value="C:peroxisomal importomer complex"/>
    <property type="evidence" value="ECO:0007669"/>
    <property type="project" value="TreeGrafter"/>
</dbReference>
<reference evidence="14" key="2">
    <citation type="journal article" date="2015" name="Data Brief">
        <title>Shoot transcriptome of the giant reed, Arundo donax.</title>
        <authorList>
            <person name="Barrero R.A."/>
            <person name="Guerrero F.D."/>
            <person name="Moolhuijzen P."/>
            <person name="Goolsby J.A."/>
            <person name="Tidwell J."/>
            <person name="Bellgard S.E."/>
            <person name="Bellgard M.I."/>
        </authorList>
    </citation>
    <scope>NUCLEOTIDE SEQUENCE</scope>
    <source>
        <tissue evidence="14">Shoot tissue taken approximately 20 cm above the soil surface</tissue>
    </source>
</reference>
<evidence type="ECO:0000313" key="14">
    <source>
        <dbReference type="EMBL" id="JAD89410.1"/>
    </source>
</evidence>
<keyword evidence="9" id="KW-0653">Protein transport</keyword>
<evidence type="ECO:0000256" key="12">
    <source>
        <dbReference type="ARBA" id="ARBA00023140"/>
    </source>
</evidence>
<evidence type="ECO:0000256" key="6">
    <source>
        <dbReference type="ARBA" id="ARBA00022723"/>
    </source>
</evidence>
<proteinExistence type="inferred from homology"/>
<dbReference type="Pfam" id="PF04757">
    <property type="entry name" value="Pex2_Pex12"/>
    <property type="match status" value="1"/>
</dbReference>
<keyword evidence="11" id="KW-0472">Membrane</keyword>
<keyword evidence="8" id="KW-0862">Zinc</keyword>
<evidence type="ECO:0000256" key="9">
    <source>
        <dbReference type="ARBA" id="ARBA00022927"/>
    </source>
</evidence>
<keyword evidence="4" id="KW-0813">Transport</keyword>
<dbReference type="PANTHER" id="PTHR12888:SF0">
    <property type="entry name" value="PEROXISOME ASSEMBLY PROTEIN 12"/>
    <property type="match status" value="1"/>
</dbReference>
<dbReference type="GO" id="GO:0005778">
    <property type="term" value="C:peroxisomal membrane"/>
    <property type="evidence" value="ECO:0007669"/>
    <property type="project" value="UniProtKB-SubCell"/>
</dbReference>
<evidence type="ECO:0000256" key="7">
    <source>
        <dbReference type="ARBA" id="ARBA00022771"/>
    </source>
</evidence>
<accession>A0A0A9DUR6</accession>
<sequence>MSVLESHSVRRTDGSFSESLYGLRRRPVKVSVKRSSPGTESSDKVYDSALRKRQKILSVVFLVVSHIVSQSCSLYTTKKGKPGCRQLFGGRMMFDLMKLALY</sequence>
<evidence type="ECO:0000256" key="5">
    <source>
        <dbReference type="ARBA" id="ARBA00022692"/>
    </source>
</evidence>
<keyword evidence="12" id="KW-0576">Peroxisome</keyword>
<evidence type="ECO:0000256" key="4">
    <source>
        <dbReference type="ARBA" id="ARBA00022448"/>
    </source>
</evidence>
<evidence type="ECO:0000256" key="8">
    <source>
        <dbReference type="ARBA" id="ARBA00022833"/>
    </source>
</evidence>
<dbReference type="GO" id="GO:0016558">
    <property type="term" value="P:protein import into peroxisome matrix"/>
    <property type="evidence" value="ECO:0007669"/>
    <property type="project" value="InterPro"/>
</dbReference>
<dbReference type="GO" id="GO:0004842">
    <property type="term" value="F:ubiquitin-protein transferase activity"/>
    <property type="evidence" value="ECO:0007669"/>
    <property type="project" value="TreeGrafter"/>
</dbReference>
<dbReference type="EMBL" id="GBRH01208485">
    <property type="protein sequence ID" value="JAD89410.1"/>
    <property type="molecule type" value="Transcribed_RNA"/>
</dbReference>
<keyword evidence="7" id="KW-0863">Zinc-finger</keyword>